<accession>A0A9D1JY95</accession>
<protein>
    <submittedName>
        <fullName evidence="2">Uncharacterized protein</fullName>
    </submittedName>
</protein>
<dbReference type="AlphaFoldDB" id="A0A9D1JY95"/>
<keyword evidence="1" id="KW-1133">Transmembrane helix</keyword>
<keyword evidence="1" id="KW-0812">Transmembrane</keyword>
<name>A0A9D1JY95_9BACT</name>
<dbReference type="Proteomes" id="UP000886865">
    <property type="component" value="Unassembled WGS sequence"/>
</dbReference>
<dbReference type="EMBL" id="DVJQ01000065">
    <property type="protein sequence ID" value="HIS74871.1"/>
    <property type="molecule type" value="Genomic_DNA"/>
</dbReference>
<proteinExistence type="predicted"/>
<evidence type="ECO:0000313" key="3">
    <source>
        <dbReference type="Proteomes" id="UP000886865"/>
    </source>
</evidence>
<evidence type="ECO:0000313" key="2">
    <source>
        <dbReference type="EMBL" id="HIS74871.1"/>
    </source>
</evidence>
<reference evidence="2" key="2">
    <citation type="journal article" date="2021" name="PeerJ">
        <title>Extensive microbial diversity within the chicken gut microbiome revealed by metagenomics and culture.</title>
        <authorList>
            <person name="Gilroy R."/>
            <person name="Ravi A."/>
            <person name="Getino M."/>
            <person name="Pursley I."/>
            <person name="Horton D.L."/>
            <person name="Alikhan N.F."/>
            <person name="Baker D."/>
            <person name="Gharbi K."/>
            <person name="Hall N."/>
            <person name="Watson M."/>
            <person name="Adriaenssens E.M."/>
            <person name="Foster-Nyarko E."/>
            <person name="Jarju S."/>
            <person name="Secka A."/>
            <person name="Antonio M."/>
            <person name="Oren A."/>
            <person name="Chaudhuri R.R."/>
            <person name="La Ragione R."/>
            <person name="Hildebrand F."/>
            <person name="Pallen M.J."/>
        </authorList>
    </citation>
    <scope>NUCLEOTIDE SEQUENCE</scope>
    <source>
        <strain evidence="2">CHK152-2871</strain>
    </source>
</reference>
<gene>
    <name evidence="2" type="ORF">IAA86_07610</name>
</gene>
<organism evidence="2 3">
    <name type="scientific">Candidatus Galligastranaerophilus intestinavium</name>
    <dbReference type="NCBI Taxonomy" id="2840836"/>
    <lineage>
        <taxon>Bacteria</taxon>
        <taxon>Candidatus Galligastranaerophilus</taxon>
    </lineage>
</organism>
<feature type="transmembrane region" description="Helical" evidence="1">
    <location>
        <begin position="77"/>
        <end position="94"/>
    </location>
</feature>
<evidence type="ECO:0000256" key="1">
    <source>
        <dbReference type="SAM" id="Phobius"/>
    </source>
</evidence>
<comment type="caution">
    <text evidence="2">The sequence shown here is derived from an EMBL/GenBank/DDBJ whole genome shotgun (WGS) entry which is preliminary data.</text>
</comment>
<feature type="transmembrane region" description="Helical" evidence="1">
    <location>
        <begin position="6"/>
        <end position="24"/>
    </location>
</feature>
<keyword evidence="1" id="KW-0472">Membrane</keyword>
<reference evidence="2" key="1">
    <citation type="submission" date="2020-10" db="EMBL/GenBank/DDBJ databases">
        <authorList>
            <person name="Gilroy R."/>
        </authorList>
    </citation>
    <scope>NUCLEOTIDE SEQUENCE</scope>
    <source>
        <strain evidence="2">CHK152-2871</strain>
    </source>
</reference>
<sequence>MEQYIYIFTIILEIIVALQIGLKISEFNKKVIQINSEIVLLGKVVKIGMHDFRKLIVKFNKVAAIIVKIKKYNIKRILLVGLDIINIVVLFKTFKKFRGLGKFQFLKKLFSYSLVKGFFKLALDNLTK</sequence>